<evidence type="ECO:0000256" key="1">
    <source>
        <dbReference type="ARBA" id="ARBA00005417"/>
    </source>
</evidence>
<comment type="similarity">
    <text evidence="1">Belongs to the ABC transporter superfamily.</text>
</comment>
<dbReference type="GO" id="GO:0044874">
    <property type="term" value="P:lipoprotein localization to outer membrane"/>
    <property type="evidence" value="ECO:0007669"/>
    <property type="project" value="TreeGrafter"/>
</dbReference>
<organism evidence="6 7">
    <name type="scientific">Bordetella avium (strain 197N)</name>
    <dbReference type="NCBI Taxonomy" id="360910"/>
    <lineage>
        <taxon>Bacteria</taxon>
        <taxon>Pseudomonadati</taxon>
        <taxon>Pseudomonadota</taxon>
        <taxon>Betaproteobacteria</taxon>
        <taxon>Burkholderiales</taxon>
        <taxon>Alcaligenaceae</taxon>
        <taxon>Bordetella</taxon>
    </lineage>
</organism>
<dbReference type="InterPro" id="IPR003593">
    <property type="entry name" value="AAA+_ATPase"/>
</dbReference>
<dbReference type="GO" id="GO:0022857">
    <property type="term" value="F:transmembrane transporter activity"/>
    <property type="evidence" value="ECO:0007669"/>
    <property type="project" value="TreeGrafter"/>
</dbReference>
<dbReference type="Pfam" id="PF00005">
    <property type="entry name" value="ABC_tran"/>
    <property type="match status" value="1"/>
</dbReference>
<dbReference type="PANTHER" id="PTHR24220">
    <property type="entry name" value="IMPORT ATP-BINDING PROTEIN"/>
    <property type="match status" value="1"/>
</dbReference>
<accession>Q2KWM0</accession>
<dbReference type="EMBL" id="AM167904">
    <property type="protein sequence ID" value="CAJ48409.1"/>
    <property type="molecule type" value="Genomic_DNA"/>
</dbReference>
<dbReference type="InterPro" id="IPR015854">
    <property type="entry name" value="ABC_transpr_LolD-like"/>
</dbReference>
<dbReference type="Proteomes" id="UP000001977">
    <property type="component" value="Chromosome"/>
</dbReference>
<proteinExistence type="inferred from homology"/>
<dbReference type="GO" id="GO:0005524">
    <property type="term" value="F:ATP binding"/>
    <property type="evidence" value="ECO:0007669"/>
    <property type="project" value="UniProtKB-KW"/>
</dbReference>
<dbReference type="PROSITE" id="PS50893">
    <property type="entry name" value="ABC_TRANSPORTER_2"/>
    <property type="match status" value="1"/>
</dbReference>
<evidence type="ECO:0000256" key="3">
    <source>
        <dbReference type="ARBA" id="ARBA00022741"/>
    </source>
</evidence>
<evidence type="ECO:0000256" key="2">
    <source>
        <dbReference type="ARBA" id="ARBA00022475"/>
    </source>
</evidence>
<name>Q2KWM0_BORA1</name>
<evidence type="ECO:0000313" key="6">
    <source>
        <dbReference type="EMBL" id="CAJ48409.1"/>
    </source>
</evidence>
<keyword evidence="4 6" id="KW-0067">ATP-binding</keyword>
<sequence>MLQIEDLRLIRGPAFEVRLATLELAPGEVIAVVGSSGCGKSTLLEGLGLLLAPATIGRYILDGTRDVAAMMRRDDERGLAALRAARIGFVLQSGGLLPYLSAGENIALPRRLQGMPDADAHTTQAIEQLGLSALLGQRPAALSLGERQRVAVVRAMAHGPGLLLADEPTSALDPDNSRRLFGLFIDLARRCRMATVVVTHDWALVQEFGLRHLKAYSRAGVTEFEEAV</sequence>
<dbReference type="PROSITE" id="PS00211">
    <property type="entry name" value="ABC_TRANSPORTER_1"/>
    <property type="match status" value="1"/>
</dbReference>
<keyword evidence="2" id="KW-1003">Cell membrane</keyword>
<evidence type="ECO:0000313" key="7">
    <source>
        <dbReference type="Proteomes" id="UP000001977"/>
    </source>
</evidence>
<dbReference type="InterPro" id="IPR017871">
    <property type="entry name" value="ABC_transporter-like_CS"/>
</dbReference>
<feature type="domain" description="ABC transporter" evidence="5">
    <location>
        <begin position="2"/>
        <end position="228"/>
    </location>
</feature>
<dbReference type="HOGENOM" id="CLU_000604_1_22_4"/>
<keyword evidence="2" id="KW-0472">Membrane</keyword>
<keyword evidence="7" id="KW-1185">Reference proteome</keyword>
<reference evidence="6 7" key="1">
    <citation type="journal article" date="2006" name="J. Bacteriol.">
        <title>Comparison of the genome sequence of the poultry pathogen Bordetella avium with those of B. bronchiseptica, B. pertussis, and B. parapertussis reveals extensive diversity in surface structures associated with host interaction.</title>
        <authorList>
            <person name="Sebaihia M."/>
            <person name="Preston A."/>
            <person name="Maskell D.J."/>
            <person name="Kuzmiak H."/>
            <person name="Connell T.D."/>
            <person name="King N.D."/>
            <person name="Orndorff P.E."/>
            <person name="Miyamoto D.M."/>
            <person name="Thomson N.R."/>
            <person name="Harris D."/>
            <person name="Goble A."/>
            <person name="Lord A."/>
            <person name="Murphy L."/>
            <person name="Quail M.A."/>
            <person name="Rutter S."/>
            <person name="Squares R."/>
            <person name="Squares S."/>
            <person name="Woodward J."/>
            <person name="Parkhill J."/>
            <person name="Temple L.M."/>
        </authorList>
    </citation>
    <scope>NUCLEOTIDE SEQUENCE [LARGE SCALE GENOMIC DNA]</scope>
    <source>
        <strain evidence="6 7">197N</strain>
    </source>
</reference>
<dbReference type="InterPro" id="IPR003439">
    <property type="entry name" value="ABC_transporter-like_ATP-bd"/>
</dbReference>
<dbReference type="STRING" id="360910.BAV0797"/>
<dbReference type="SMART" id="SM00382">
    <property type="entry name" value="AAA"/>
    <property type="match status" value="1"/>
</dbReference>
<dbReference type="RefSeq" id="WP_012416491.1">
    <property type="nucleotide sequence ID" value="NC_010645.1"/>
</dbReference>
<dbReference type="Gene3D" id="3.40.50.300">
    <property type="entry name" value="P-loop containing nucleotide triphosphate hydrolases"/>
    <property type="match status" value="1"/>
</dbReference>
<dbReference type="PANTHER" id="PTHR24220:SF689">
    <property type="entry name" value="LIPOPROTEIN-RELEASING SYSTEM ATP-BINDING PROTEIN LOLD"/>
    <property type="match status" value="1"/>
</dbReference>
<dbReference type="GO" id="GO:0089705">
    <property type="term" value="P:protein localization to outer membrane"/>
    <property type="evidence" value="ECO:0007669"/>
    <property type="project" value="TreeGrafter"/>
</dbReference>
<gene>
    <name evidence="6" type="ordered locus">BAV0797</name>
</gene>
<evidence type="ECO:0000259" key="5">
    <source>
        <dbReference type="PROSITE" id="PS50893"/>
    </source>
</evidence>
<dbReference type="GO" id="GO:0016887">
    <property type="term" value="F:ATP hydrolysis activity"/>
    <property type="evidence" value="ECO:0007669"/>
    <property type="project" value="InterPro"/>
</dbReference>
<dbReference type="eggNOG" id="COG1136">
    <property type="taxonomic scope" value="Bacteria"/>
</dbReference>
<dbReference type="AlphaFoldDB" id="Q2KWM0"/>
<keyword evidence="3" id="KW-0547">Nucleotide-binding</keyword>
<dbReference type="GO" id="GO:0005886">
    <property type="term" value="C:plasma membrane"/>
    <property type="evidence" value="ECO:0007669"/>
    <property type="project" value="TreeGrafter"/>
</dbReference>
<protein>
    <submittedName>
        <fullName evidence="6">ABC transporter, ATP-binding protein</fullName>
    </submittedName>
</protein>
<dbReference type="InterPro" id="IPR027417">
    <property type="entry name" value="P-loop_NTPase"/>
</dbReference>
<dbReference type="SUPFAM" id="SSF52540">
    <property type="entry name" value="P-loop containing nucleoside triphosphate hydrolases"/>
    <property type="match status" value="1"/>
</dbReference>
<evidence type="ECO:0000256" key="4">
    <source>
        <dbReference type="ARBA" id="ARBA00022840"/>
    </source>
</evidence>
<dbReference type="OrthoDB" id="9802264at2"/>
<dbReference type="KEGG" id="bav:BAV0797"/>